<sequence>MHPIGIVRGQHKEARSHNASTARLIQYDPEFRKQTSWVRAETVEARTSKRAKALAFKVRRNY</sequence>
<accession>A0A5N5TDG9</accession>
<dbReference type="AlphaFoldDB" id="A0A5N5TDG9"/>
<dbReference type="Proteomes" id="UP000326759">
    <property type="component" value="Unassembled WGS sequence"/>
</dbReference>
<gene>
    <name evidence="1" type="ORF">Anas_07547</name>
</gene>
<evidence type="ECO:0000313" key="1">
    <source>
        <dbReference type="EMBL" id="KAB7504601.1"/>
    </source>
</evidence>
<comment type="caution">
    <text evidence="1">The sequence shown here is derived from an EMBL/GenBank/DDBJ whole genome shotgun (WGS) entry which is preliminary data.</text>
</comment>
<protein>
    <submittedName>
        <fullName evidence="1">Uncharacterized protein</fullName>
    </submittedName>
</protein>
<name>A0A5N5TDG9_9CRUS</name>
<reference evidence="1 2" key="1">
    <citation type="journal article" date="2019" name="PLoS Biol.">
        <title>Sex chromosomes control vertical transmission of feminizing Wolbachia symbionts in an isopod.</title>
        <authorList>
            <person name="Becking T."/>
            <person name="Chebbi M.A."/>
            <person name="Giraud I."/>
            <person name="Moumen B."/>
            <person name="Laverre T."/>
            <person name="Caubet Y."/>
            <person name="Peccoud J."/>
            <person name="Gilbert C."/>
            <person name="Cordaux R."/>
        </authorList>
    </citation>
    <scope>NUCLEOTIDE SEQUENCE [LARGE SCALE GENOMIC DNA]</scope>
    <source>
        <strain evidence="1">ANa2</strain>
        <tissue evidence="1">Whole body excluding digestive tract and cuticle</tissue>
    </source>
</reference>
<dbReference type="EMBL" id="SEYY01002770">
    <property type="protein sequence ID" value="KAB7504601.1"/>
    <property type="molecule type" value="Genomic_DNA"/>
</dbReference>
<proteinExistence type="predicted"/>
<evidence type="ECO:0000313" key="2">
    <source>
        <dbReference type="Proteomes" id="UP000326759"/>
    </source>
</evidence>
<organism evidence="1 2">
    <name type="scientific">Armadillidium nasatum</name>
    <dbReference type="NCBI Taxonomy" id="96803"/>
    <lineage>
        <taxon>Eukaryota</taxon>
        <taxon>Metazoa</taxon>
        <taxon>Ecdysozoa</taxon>
        <taxon>Arthropoda</taxon>
        <taxon>Crustacea</taxon>
        <taxon>Multicrustacea</taxon>
        <taxon>Malacostraca</taxon>
        <taxon>Eumalacostraca</taxon>
        <taxon>Peracarida</taxon>
        <taxon>Isopoda</taxon>
        <taxon>Oniscidea</taxon>
        <taxon>Crinocheta</taxon>
        <taxon>Armadillidiidae</taxon>
        <taxon>Armadillidium</taxon>
    </lineage>
</organism>
<keyword evidence="2" id="KW-1185">Reference proteome</keyword>